<accession>A0ACB7SCK6</accession>
<protein>
    <submittedName>
        <fullName evidence="1">Uncharacterized protein</fullName>
    </submittedName>
</protein>
<comment type="caution">
    <text evidence="1">The sequence shown here is derived from an EMBL/GenBank/DDBJ whole genome shotgun (WGS) entry which is preliminary data.</text>
</comment>
<keyword evidence="2" id="KW-1185">Reference proteome</keyword>
<evidence type="ECO:0000313" key="1">
    <source>
        <dbReference type="EMBL" id="KAH6931796.1"/>
    </source>
</evidence>
<reference evidence="1" key="1">
    <citation type="submission" date="2020-05" db="EMBL/GenBank/DDBJ databases">
        <title>Large-scale comparative analyses of tick genomes elucidate their genetic diversity and vector capacities.</title>
        <authorList>
            <person name="Jia N."/>
            <person name="Wang J."/>
            <person name="Shi W."/>
            <person name="Du L."/>
            <person name="Sun Y."/>
            <person name="Zhan W."/>
            <person name="Jiang J."/>
            <person name="Wang Q."/>
            <person name="Zhang B."/>
            <person name="Ji P."/>
            <person name="Sakyi L.B."/>
            <person name="Cui X."/>
            <person name="Yuan T."/>
            <person name="Jiang B."/>
            <person name="Yang W."/>
            <person name="Lam T.T.-Y."/>
            <person name="Chang Q."/>
            <person name="Ding S."/>
            <person name="Wang X."/>
            <person name="Zhu J."/>
            <person name="Ruan X."/>
            <person name="Zhao L."/>
            <person name="Wei J."/>
            <person name="Que T."/>
            <person name="Du C."/>
            <person name="Cheng J."/>
            <person name="Dai P."/>
            <person name="Han X."/>
            <person name="Huang E."/>
            <person name="Gao Y."/>
            <person name="Liu J."/>
            <person name="Shao H."/>
            <person name="Ye R."/>
            <person name="Li L."/>
            <person name="Wei W."/>
            <person name="Wang X."/>
            <person name="Wang C."/>
            <person name="Yang T."/>
            <person name="Huo Q."/>
            <person name="Li W."/>
            <person name="Guo W."/>
            <person name="Chen H."/>
            <person name="Zhou L."/>
            <person name="Ni X."/>
            <person name="Tian J."/>
            <person name="Zhou Y."/>
            <person name="Sheng Y."/>
            <person name="Liu T."/>
            <person name="Pan Y."/>
            <person name="Xia L."/>
            <person name="Li J."/>
            <person name="Zhao F."/>
            <person name="Cao W."/>
        </authorList>
    </citation>
    <scope>NUCLEOTIDE SEQUENCE</scope>
    <source>
        <strain evidence="1">Hyas-2018</strain>
    </source>
</reference>
<organism evidence="1 2">
    <name type="scientific">Hyalomma asiaticum</name>
    <name type="common">Tick</name>
    <dbReference type="NCBI Taxonomy" id="266040"/>
    <lineage>
        <taxon>Eukaryota</taxon>
        <taxon>Metazoa</taxon>
        <taxon>Ecdysozoa</taxon>
        <taxon>Arthropoda</taxon>
        <taxon>Chelicerata</taxon>
        <taxon>Arachnida</taxon>
        <taxon>Acari</taxon>
        <taxon>Parasitiformes</taxon>
        <taxon>Ixodida</taxon>
        <taxon>Ixodoidea</taxon>
        <taxon>Ixodidae</taxon>
        <taxon>Hyalomminae</taxon>
        <taxon>Hyalomma</taxon>
    </lineage>
</organism>
<dbReference type="Proteomes" id="UP000821845">
    <property type="component" value="Chromosome 4"/>
</dbReference>
<evidence type="ECO:0000313" key="2">
    <source>
        <dbReference type="Proteomes" id="UP000821845"/>
    </source>
</evidence>
<name>A0ACB7SCK6_HYAAI</name>
<proteinExistence type="predicted"/>
<dbReference type="EMBL" id="CM023484">
    <property type="protein sequence ID" value="KAH6931796.1"/>
    <property type="molecule type" value="Genomic_DNA"/>
</dbReference>
<sequence>MGEPCSFDRGAAVRLLGERLPMTAAREKALPRFGSPFWRAVLYDMGQKDRSPVYFQPPATNLSRHLFSGVSAVRKIPPGKPRLKSHRQSLRRTGSEKEGPHKRTFVVFDDERTTVRPICSHDRCRRQARPQGHDDNRTVSTQQRERRGRKTHCGGGGGKRLCAKEGRECASPAARRRQDSGTETSCDAAATPPCATTSTQPASSSSSFSPRLLWREVNEQDFFGDERESLHAFRFQSSARRGKPGGLDERRRRVEAGRPVDWLWRPMQTQLDRRRMVLRWGEIHFISAIMLLLLRERQRERCKCSDGRSVRVFTAAFTYCVRARVAGCCGAEDEPTEERRRGPTERSLSLSSAAALTSAVVVVVVKMTPRAYLVSCLQLQAAGWRRRLGRPPTKKKRHTDTNTLGDDHSSELL</sequence>
<gene>
    <name evidence="1" type="ORF">HPB50_000394</name>
</gene>